<gene>
    <name evidence="2" type="ORF">F384_23000</name>
</gene>
<feature type="transmembrane region" description="Helical" evidence="1">
    <location>
        <begin position="142"/>
        <end position="161"/>
    </location>
</feature>
<protein>
    <submittedName>
        <fullName evidence="2">Dimethyl sulfoxide reductase</fullName>
    </submittedName>
</protein>
<dbReference type="EMBL" id="CP011132">
    <property type="protein sequence ID" value="AKE61229.1"/>
    <property type="molecule type" value="Genomic_DNA"/>
</dbReference>
<dbReference type="GO" id="GO:0019645">
    <property type="term" value="P:anaerobic electron transport chain"/>
    <property type="evidence" value="ECO:0007669"/>
    <property type="project" value="InterPro"/>
</dbReference>
<dbReference type="RefSeq" id="WP_046494058.1">
    <property type="nucleotide sequence ID" value="NZ_CP011132.1"/>
</dbReference>
<dbReference type="PANTHER" id="PTHR38095:SF3">
    <property type="entry name" value="ANAEROBIC DIMETHYL SULFOXIDE REDUCTASE, SUBUNIT C"/>
    <property type="match status" value="1"/>
</dbReference>
<accession>A0A0F6TYV0</accession>
<dbReference type="AlphaFoldDB" id="A0A0F6TYV0"/>
<feature type="transmembrane region" description="Helical" evidence="1">
    <location>
        <begin position="111"/>
        <end position="130"/>
    </location>
</feature>
<feature type="transmembrane region" description="Helical" evidence="1">
    <location>
        <begin position="204"/>
        <end position="222"/>
    </location>
</feature>
<proteinExistence type="predicted"/>
<dbReference type="PATRIC" id="fig|1261127.3.peg.4771"/>
<dbReference type="GO" id="GO:0005886">
    <property type="term" value="C:plasma membrane"/>
    <property type="evidence" value="ECO:0007669"/>
    <property type="project" value="TreeGrafter"/>
</dbReference>
<feature type="transmembrane region" description="Helical" evidence="1">
    <location>
        <begin position="81"/>
        <end position="99"/>
    </location>
</feature>
<dbReference type="PANTHER" id="PTHR38095">
    <property type="entry name" value="ANAEROBIC DIMETHYL SULFOXIDE REDUCTASE CHAIN YNFH"/>
    <property type="match status" value="1"/>
</dbReference>
<evidence type="ECO:0000313" key="2">
    <source>
        <dbReference type="EMBL" id="AKE61229.1"/>
    </source>
</evidence>
<dbReference type="OrthoDB" id="4394845at2"/>
<keyword evidence="1" id="KW-0812">Transmembrane</keyword>
<feature type="transmembrane region" description="Helical" evidence="1">
    <location>
        <begin position="38"/>
        <end position="61"/>
    </location>
</feature>
<keyword evidence="1" id="KW-0472">Membrane</keyword>
<reference evidence="2 3" key="1">
    <citation type="journal article" date="2013" name="Appl. Microbiol. Biotechnol.">
        <title>Glycerol assimilation and production of 1,3-propanediol by Citrobacter amalonaticus Y19.</title>
        <authorList>
            <person name="Ainala S.K."/>
            <person name="Ashok S."/>
            <person name="Ko Y."/>
            <person name="Park S."/>
        </authorList>
    </citation>
    <scope>NUCLEOTIDE SEQUENCE [LARGE SCALE GENOMIC DNA]</scope>
    <source>
        <strain evidence="2 3">Y19</strain>
    </source>
</reference>
<evidence type="ECO:0000313" key="3">
    <source>
        <dbReference type="Proteomes" id="UP000034085"/>
    </source>
</evidence>
<organism evidence="2 3">
    <name type="scientific">Citrobacter amalonaticus Y19</name>
    <dbReference type="NCBI Taxonomy" id="1261127"/>
    <lineage>
        <taxon>Bacteria</taxon>
        <taxon>Pseudomonadati</taxon>
        <taxon>Pseudomonadota</taxon>
        <taxon>Gammaproteobacteria</taxon>
        <taxon>Enterobacterales</taxon>
        <taxon>Enterobacteriaceae</taxon>
        <taxon>Citrobacter</taxon>
    </lineage>
</organism>
<sequence length="257" mass="26952">MHELPLVFFTVFTQSAVGAFILLLIGGTLGQIDARRMAIGLFSVMCLFGVGVLLGIIHVGQPLRALNMLLRVGHSPMSNEIVLSAVFATLGGLGSLGLLLNRGATAVCKALVWLAAVVGVAFILAIPQIYQLPTVVTWRTSYTTAMMVLTPLIGGGILAGLFGLRLGLLVSVLAILASFCLRPGYVSTLMSADGALTAAQTSWFTAQAVLLAVGIVGVVAWARLKSSVTVLAMTALIVIVAELVGRIAFYNLWTLPM</sequence>
<dbReference type="InterPro" id="IPR007059">
    <property type="entry name" value="DmsC"/>
</dbReference>
<dbReference type="Pfam" id="PF04976">
    <property type="entry name" value="DmsC"/>
    <property type="match status" value="1"/>
</dbReference>
<dbReference type="HOGENOM" id="CLU_064909_2_0_6"/>
<dbReference type="GO" id="GO:0009390">
    <property type="term" value="C:dimethyl sulfoxide reductase complex"/>
    <property type="evidence" value="ECO:0007669"/>
    <property type="project" value="TreeGrafter"/>
</dbReference>
<feature type="transmembrane region" description="Helical" evidence="1">
    <location>
        <begin position="229"/>
        <end position="253"/>
    </location>
</feature>
<name>A0A0F6TYV0_CITAM</name>
<evidence type="ECO:0000256" key="1">
    <source>
        <dbReference type="SAM" id="Phobius"/>
    </source>
</evidence>
<dbReference type="KEGG" id="cama:F384_23000"/>
<dbReference type="GO" id="GO:0009389">
    <property type="term" value="F:dimethyl sulfoxide reductase activity"/>
    <property type="evidence" value="ECO:0007669"/>
    <property type="project" value="TreeGrafter"/>
</dbReference>
<keyword evidence="1" id="KW-1133">Transmembrane helix</keyword>
<dbReference type="Proteomes" id="UP000034085">
    <property type="component" value="Chromosome"/>
</dbReference>
<feature type="transmembrane region" description="Helical" evidence="1">
    <location>
        <begin position="166"/>
        <end position="184"/>
    </location>
</feature>
<feature type="transmembrane region" description="Helical" evidence="1">
    <location>
        <begin position="6"/>
        <end position="26"/>
    </location>
</feature>